<gene>
    <name evidence="7" type="primary">LOC123081735</name>
</gene>
<dbReference type="EnsemblPlants" id="TraesCS4A02G058100.1">
    <property type="protein sequence ID" value="TraesCS4A02G058100.1"/>
    <property type="gene ID" value="TraesCS4A02G058100"/>
</dbReference>
<dbReference type="InterPro" id="IPR031307">
    <property type="entry name" value="Ninja_fam"/>
</dbReference>
<comment type="similarity">
    <text evidence="2 4">Belongs to the Ninja family.</text>
</comment>
<proteinExistence type="inferred from homology"/>
<evidence type="ECO:0000256" key="2">
    <source>
        <dbReference type="ARBA" id="ARBA00006081"/>
    </source>
</evidence>
<dbReference type="Pfam" id="PF16135">
    <property type="entry name" value="TDBD"/>
    <property type="match status" value="1"/>
</dbReference>
<dbReference type="InterPro" id="IPR032308">
    <property type="entry name" value="TDBD"/>
</dbReference>
<evidence type="ECO:0000256" key="3">
    <source>
        <dbReference type="ARBA" id="ARBA00023242"/>
    </source>
</evidence>
<dbReference type="STRING" id="4565.A0A3B6HS04"/>
<keyword evidence="3 4" id="KW-0539">Nucleus</keyword>
<dbReference type="GO" id="GO:0045892">
    <property type="term" value="P:negative regulation of DNA-templated transcription"/>
    <property type="evidence" value="ECO:0000318"/>
    <property type="project" value="GO_Central"/>
</dbReference>
<dbReference type="Proteomes" id="UP000019116">
    <property type="component" value="Chromosome 4A"/>
</dbReference>
<dbReference type="PANTHER" id="PTHR31413:SF49">
    <property type="entry name" value="NINJA-FAMILY PROTEIN MODD"/>
    <property type="match status" value="1"/>
</dbReference>
<evidence type="ECO:0000256" key="5">
    <source>
        <dbReference type="SAM" id="MobiDB-lite"/>
    </source>
</evidence>
<dbReference type="Gramene" id="TraesCS4A02G058100.1">
    <property type="protein sequence ID" value="TraesCS4A02G058100.1"/>
    <property type="gene ID" value="TraesCS4A02G058100"/>
</dbReference>
<feature type="region of interest" description="Disordered" evidence="5">
    <location>
        <begin position="1"/>
        <end position="84"/>
    </location>
</feature>
<evidence type="ECO:0000256" key="1">
    <source>
        <dbReference type="ARBA" id="ARBA00004123"/>
    </source>
</evidence>
<dbReference type="PaxDb" id="4565-Traes_4AS_E7A9AE1E8.1"/>
<dbReference type="RefSeq" id="XP_044360209.1">
    <property type="nucleotide sequence ID" value="XM_044504274.1"/>
</dbReference>
<dbReference type="GeneID" id="123081735"/>
<reference evidence="7" key="2">
    <citation type="submission" date="2018-10" db="UniProtKB">
        <authorList>
            <consortium name="EnsemblPlants"/>
        </authorList>
    </citation>
    <scope>IDENTIFICATION</scope>
</reference>
<dbReference type="GO" id="GO:0007165">
    <property type="term" value="P:signal transduction"/>
    <property type="evidence" value="ECO:0007669"/>
    <property type="project" value="InterPro"/>
</dbReference>
<evidence type="ECO:0000313" key="7">
    <source>
        <dbReference type="EnsemblPlants" id="TraesCS4A02G058100.1"/>
    </source>
</evidence>
<feature type="compositionally biased region" description="Basic and acidic residues" evidence="5">
    <location>
        <begin position="17"/>
        <end position="27"/>
    </location>
</feature>
<protein>
    <recommendedName>
        <fullName evidence="4">Ninja-family protein</fullName>
    </recommendedName>
    <alternativeName>
        <fullName evidence="4">ABI-binding protein</fullName>
    </alternativeName>
</protein>
<comment type="subcellular location">
    <subcellularLocation>
        <location evidence="1 4">Nucleus</location>
    </subcellularLocation>
</comment>
<accession>A0A3B6HS04</accession>
<evidence type="ECO:0000259" key="6">
    <source>
        <dbReference type="Pfam" id="PF16135"/>
    </source>
</evidence>
<comment type="function">
    <text evidence="4">Acts as a negative regulator of abscisic acid (ABA) response.</text>
</comment>
<keyword evidence="8" id="KW-1185">Reference proteome</keyword>
<dbReference type="PANTHER" id="PTHR31413">
    <property type="entry name" value="AFP HOMOLOG 2"/>
    <property type="match status" value="1"/>
</dbReference>
<name>A0A3B6HS04_WHEAT</name>
<evidence type="ECO:0000313" key="8">
    <source>
        <dbReference type="Proteomes" id="UP000019116"/>
    </source>
</evidence>
<dbReference type="AlphaFoldDB" id="A0A3B6HS04"/>
<dbReference type="GO" id="GO:0005634">
    <property type="term" value="C:nucleus"/>
    <property type="evidence" value="ECO:0000318"/>
    <property type="project" value="GO_Central"/>
</dbReference>
<evidence type="ECO:0000256" key="4">
    <source>
        <dbReference type="RuleBase" id="RU369029"/>
    </source>
</evidence>
<reference evidence="7" key="1">
    <citation type="submission" date="2018-08" db="EMBL/GenBank/DDBJ databases">
        <authorList>
            <person name="Rossello M."/>
        </authorList>
    </citation>
    <scope>NUCLEOTIDE SEQUENCE [LARGE SCALE GENOMIC DNA]</scope>
    <source>
        <strain evidence="7">cv. Chinese Spring</strain>
    </source>
</reference>
<feature type="domain" description="Tify" evidence="6">
    <location>
        <begin position="205"/>
        <end position="239"/>
    </location>
</feature>
<sequence length="246" mass="25178">MDAYSKDSLRGVGGGDDGEKKVKRSESGTEEVDLTLGLSLGGRLGAKRRRLEGHAGSSSAAPAPPAPVGTNSSQGTGFPPNGVAVEPSALLRATLNPFPGSAGAAGVQPSATPLISSIKQEPVEGTARADGGSLSSAVVPRSVGTNGVMPTTSSLASAVMMAAILGTRGASQRALAREMPLVWTSGLHNGMRTVGFLYQYSRVDELRIMCVCHGSFLTPAEFVEHAGGGRVANPLRSIIVKTPSWL</sequence>
<organism evidence="7">
    <name type="scientific">Triticum aestivum</name>
    <name type="common">Wheat</name>
    <dbReference type="NCBI Taxonomy" id="4565"/>
    <lineage>
        <taxon>Eukaryota</taxon>
        <taxon>Viridiplantae</taxon>
        <taxon>Streptophyta</taxon>
        <taxon>Embryophyta</taxon>
        <taxon>Tracheophyta</taxon>
        <taxon>Spermatophyta</taxon>
        <taxon>Magnoliopsida</taxon>
        <taxon>Liliopsida</taxon>
        <taxon>Poales</taxon>
        <taxon>Poaceae</taxon>
        <taxon>BOP clade</taxon>
        <taxon>Pooideae</taxon>
        <taxon>Triticodae</taxon>
        <taxon>Triticeae</taxon>
        <taxon>Triticinae</taxon>
        <taxon>Triticum</taxon>
    </lineage>
</organism>
<dbReference type="OrthoDB" id="667358at2759"/>